<sequence length="106" mass="12517">MGTYIYAITKTEYDSTLHERVGVLEFLFKPNFYDFKSVASEQTAFNKVLRRWENKSLPRIVRRHNDTAKANGFPAEYYIWESASPFWQDDKPIPAKRVHLPQSMTQ</sequence>
<name>A0A6J5QN60_9CAUD</name>
<reference evidence="1" key="1">
    <citation type="submission" date="2020-05" db="EMBL/GenBank/DDBJ databases">
        <authorList>
            <person name="Chiriac C."/>
            <person name="Salcher M."/>
            <person name="Ghai R."/>
            <person name="Kavagutti S V."/>
        </authorList>
    </citation>
    <scope>NUCLEOTIDE SEQUENCE</scope>
</reference>
<protein>
    <submittedName>
        <fullName evidence="1">Uncharacterized protein</fullName>
    </submittedName>
</protein>
<gene>
    <name evidence="1" type="ORF">UFOVP1130_154</name>
</gene>
<proteinExistence type="predicted"/>
<evidence type="ECO:0000313" key="1">
    <source>
        <dbReference type="EMBL" id="CAB4185870.1"/>
    </source>
</evidence>
<organism evidence="1">
    <name type="scientific">uncultured Caudovirales phage</name>
    <dbReference type="NCBI Taxonomy" id="2100421"/>
    <lineage>
        <taxon>Viruses</taxon>
        <taxon>Duplodnaviria</taxon>
        <taxon>Heunggongvirae</taxon>
        <taxon>Uroviricota</taxon>
        <taxon>Caudoviricetes</taxon>
        <taxon>Peduoviridae</taxon>
        <taxon>Maltschvirus</taxon>
        <taxon>Maltschvirus maltsch</taxon>
    </lineage>
</organism>
<accession>A0A6J5QN60</accession>
<dbReference type="EMBL" id="LR797078">
    <property type="protein sequence ID" value="CAB4185870.1"/>
    <property type="molecule type" value="Genomic_DNA"/>
</dbReference>